<reference evidence="3 4" key="1">
    <citation type="submission" date="2020-03" db="EMBL/GenBank/DDBJ databases">
        <title>Metagenomic, metatranscriptomic, and metabolomic analyses revealed the key microbes and metabolic features during the fermentation of ganjang, Korean traditional soy sauce.</title>
        <authorList>
            <person name="Chun B.H."/>
            <person name="Jeon C.O."/>
        </authorList>
    </citation>
    <scope>NUCLEOTIDE SEQUENCE [LARGE SCALE GENOMIC DNA]</scope>
    <source>
        <strain evidence="3 4">KG14</strain>
    </source>
</reference>
<evidence type="ECO:0000313" key="3">
    <source>
        <dbReference type="EMBL" id="NWN92304.1"/>
    </source>
</evidence>
<evidence type="ECO:0000259" key="2">
    <source>
        <dbReference type="PROSITE" id="PS50853"/>
    </source>
</evidence>
<keyword evidence="4" id="KW-1185">Reference proteome</keyword>
<sequence>MRTDTGEFTQYNQSESQLPVFVVEIAFDDAGEDFIYLTSHPVEGISGEVFESVLTDISGTTQKINPDKALSEIGALSFSALDDQLTEKQREKLNDGLGLRGKRVRFYAGFQQLDWSNYTLVQTQIIRSASYKDLVYSWKCSDIQREMRKEVFEVKSTALARTLEPGDTEVEVYNTADFQMVKQPPSPSGKTDAPGQKVGYIILEGDNRKEIIRYTGTTGTKFTGCTRGVLGTRPIRVEKSDDEGSDNAPKVEEYVYLEMPAPMLAYAILTGNIYGEPGETLPDHWHLGIKPEYIRTADYVGIGEDLWDIDNPDNGLPARIAGVTEEDGKQFVEEQFFLLMGCYAPIYSNGEIGLRRMTGVLSGASSARTLSRDNITDYSSLSHDMGAIINRIVIAWNWVDQREEYTRTNLLIDQFSIDAHGDADLKQLEFRALHGSRHSYNTLRSRFDALRDRYAGPPLRLSLDLMPDQNDLEVGDIVRVQLDEVEDYTGEFSGIDRAFEVQQVKVNWKTGAVSVELFGSSQKAEPLPPEQPGASLPDGVYRVAGATEISAANFPGKVSSSGGITSVTGDIDLAGADDLRDPSAIYYCMEDLTINAGVTVTVNKNTQIRVKGFFQINGKMDGRGRGFIGGKGMDFVLTRTLENREANIARLYPPRSGYIGSSSGGGGYYYWSKRLGNVSASTTLNQSLLRDKRNHGERDAAEELDLKINGHSILGLPANITGQPGSGGGSVAVPSSNRYGPYPGPRRPGIDGRIAEVVEGASAWLSGRDTEYDRFGAAGGDGGKGGAGLSILSAGAGLGAAGQIDLSGEDGGSADSVIWRPRFDPDDHPWSGSLRVYGGEGGAGAPGALFFVIVGATSSPPTLSNRNAVLRYGDSSENQANLTIDPNTRAYYDWGYEVLRAGKVTANDRFHAQPGSSENRVKAHARIQYINGEIAPEPDVPEYSKRPASLTVTEALNTPKTPNANLSTLEVSVSAPDDSAYSHALVEYRPEGEEGWSNAGPASPEALITVASDGTTYDIRARSVSTSGLVSDDYASGQYRVAKIIGAEPDDPDIDDQIVIPTVRGLELEGQGNETDFGGRDAKFVWRATTIGQWFELGSEGQLGASASELDLYFRDYQVEVWAEGSLVRTEWVVDPAFVYTYEKNAEDYYRQNAANGAWREFELRVYCRGRLNQISKKSASLAVQNPAPEGVLGLEITPGFNVVEIAYERPLDLDFAGVQVWVSEVSGFDPEATEPRATVSDNNIVISGLEQGVDYFVRVRPFDDFGITGAAPTSEFKVKTKTGLDVEGLSGWAYQIDPADRAFIEQSLDDDAVPSEKIESLAVAKLTAGVINATGPITTESIFRAVDDINNPQVQVGMGSAAVGGTQYLQWATRGDDLVFGVDEAGNLRLRGAITIESGSSGIGSFSDAGGLATKDKAGSSDVSFNYAGSSSKGGNASDTEKVNGQSAASVKDNANAGATFTDTDAGGLAYKNSADWSTEITGSGKPESGATVGADWNSTLSGIPARVSNTAVNGLNLTDTHLGFYQNGWKTYLKSDGSFHFGGQSDNFIDWNGSKLAINTDNLVLDPQGNAAFSGELQAASGTLGDEAAGEYIKYENNHLTMNTKHLKIDANGSATYSGSLGAKTVTAENIVVGAASSLEREEGGLKITSGTGWKVLDSVWIDQAEGGLITLIADFSVFVSGMSGQEADLEIQVSGDAITYSKTFRLRSANQWTANVNYLDMGIATKTGREGYSIIFRWANNSQGKLITGSLGRLVVSESRF</sequence>
<protein>
    <submittedName>
        <fullName evidence="3">Fibronectin type III domain-containing protein</fullName>
    </submittedName>
</protein>
<proteinExistence type="predicted"/>
<comment type="caution">
    <text evidence="3">The sequence shown here is derived from an EMBL/GenBank/DDBJ whole genome shotgun (WGS) entry which is preliminary data.</text>
</comment>
<feature type="domain" description="Fibronectin type-III" evidence="2">
    <location>
        <begin position="1188"/>
        <end position="1284"/>
    </location>
</feature>
<dbReference type="InterPro" id="IPR003961">
    <property type="entry name" value="FN3_dom"/>
</dbReference>
<name>A0A851HSC2_9GAMM</name>
<feature type="compositionally biased region" description="Polar residues" evidence="1">
    <location>
        <begin position="1429"/>
        <end position="1450"/>
    </location>
</feature>
<dbReference type="Proteomes" id="UP000536442">
    <property type="component" value="Unassembled WGS sequence"/>
</dbReference>
<dbReference type="EMBL" id="JABEVQ010000006">
    <property type="protein sequence ID" value="NWN92304.1"/>
    <property type="molecule type" value="Genomic_DNA"/>
</dbReference>
<organism evidence="3 4">
    <name type="scientific">Marinobacter adhaerens</name>
    <dbReference type="NCBI Taxonomy" id="1033846"/>
    <lineage>
        <taxon>Bacteria</taxon>
        <taxon>Pseudomonadati</taxon>
        <taxon>Pseudomonadota</taxon>
        <taxon>Gammaproteobacteria</taxon>
        <taxon>Pseudomonadales</taxon>
        <taxon>Marinobacteraceae</taxon>
        <taxon>Marinobacter</taxon>
    </lineage>
</organism>
<gene>
    <name evidence="3" type="ORF">HLV39_12460</name>
</gene>
<evidence type="ECO:0000313" key="4">
    <source>
        <dbReference type="Proteomes" id="UP000536442"/>
    </source>
</evidence>
<evidence type="ECO:0000256" key="1">
    <source>
        <dbReference type="SAM" id="MobiDB-lite"/>
    </source>
</evidence>
<dbReference type="PROSITE" id="PS50853">
    <property type="entry name" value="FN3"/>
    <property type="match status" value="1"/>
</dbReference>
<feature type="region of interest" description="Disordered" evidence="1">
    <location>
        <begin position="1429"/>
        <end position="1452"/>
    </location>
</feature>
<accession>A0A851HSC2</accession>